<organism evidence="1">
    <name type="scientific">Actinomyces timonensis</name>
    <dbReference type="NCBI Taxonomy" id="1288391"/>
    <lineage>
        <taxon>Bacteria</taxon>
        <taxon>Bacillati</taxon>
        <taxon>Actinomycetota</taxon>
        <taxon>Actinomycetes</taxon>
        <taxon>Actinomycetales</taxon>
        <taxon>Actinomycetaceae</taxon>
        <taxon>Actinomyces</taxon>
    </lineage>
</organism>
<name>A0AAU8N3R0_9ACTO</name>
<gene>
    <name evidence="1" type="ORF">ABXS69_03915</name>
</gene>
<dbReference type="EMBL" id="CP159989">
    <property type="protein sequence ID" value="XCP83039.1"/>
    <property type="molecule type" value="Genomic_DNA"/>
</dbReference>
<dbReference type="AlphaFoldDB" id="A0AAU8N3R0"/>
<dbReference type="RefSeq" id="WP_366181251.1">
    <property type="nucleotide sequence ID" value="NZ_CP159989.1"/>
</dbReference>
<evidence type="ECO:0000313" key="1">
    <source>
        <dbReference type="EMBL" id="XCP83039.1"/>
    </source>
</evidence>
<evidence type="ECO:0008006" key="2">
    <source>
        <dbReference type="Google" id="ProtNLM"/>
    </source>
</evidence>
<sequence>MTAPGRREARLTAATSMTQMDPTTCGATCLLAASILLGREPVGGAGCGAAAGAGCGAAAGAGCGAAAGAGGRRLAPSGEGLADAQRRVQRSLNRRAIARLAPWPRALGSPPWSLARELLPHDRAPVPGALDA</sequence>
<accession>A0AAU8N3R0</accession>
<reference evidence="1" key="1">
    <citation type="submission" date="2024-05" db="EMBL/GenBank/DDBJ databases">
        <title>Draft genome assemblies of 36 bacteria isolated from hibernating arctic ground squirrels.</title>
        <authorList>
            <person name="McKee H."/>
            <person name="Mullen L."/>
            <person name="Drown D.M."/>
            <person name="Duddleston K.N."/>
        </authorList>
    </citation>
    <scope>NUCLEOTIDE SEQUENCE</scope>
    <source>
        <strain evidence="1">AR004</strain>
    </source>
</reference>
<protein>
    <recommendedName>
        <fullName evidence="2">Peptidase C39 domain-containing protein</fullName>
    </recommendedName>
</protein>
<proteinExistence type="predicted"/>